<evidence type="ECO:0000313" key="10">
    <source>
        <dbReference type="Proteomes" id="UP000515150"/>
    </source>
</evidence>
<evidence type="ECO:0000256" key="7">
    <source>
        <dbReference type="ARBA" id="ARBA00023157"/>
    </source>
</evidence>
<dbReference type="PANTHER" id="PTHR10558:SF2">
    <property type="entry name" value="SOMATOSTATIN"/>
    <property type="match status" value="1"/>
</dbReference>
<reference evidence="11" key="1">
    <citation type="submission" date="2025-08" db="UniProtKB">
        <authorList>
            <consortium name="RefSeq"/>
        </authorList>
    </citation>
    <scope>IDENTIFICATION</scope>
</reference>
<feature type="signal peptide" evidence="8">
    <location>
        <begin position="1"/>
        <end position="23"/>
    </location>
</feature>
<evidence type="ECO:0000256" key="4">
    <source>
        <dbReference type="ARBA" id="ARBA00022525"/>
    </source>
</evidence>
<name>A0A9W2XEP5_BETSP</name>
<dbReference type="PANTHER" id="PTHR10558">
    <property type="entry name" value="SOMATOSTATIN"/>
    <property type="match status" value="1"/>
</dbReference>
<dbReference type="AlphaFoldDB" id="A0A9W2XEP5"/>
<evidence type="ECO:0000259" key="9">
    <source>
        <dbReference type="Pfam" id="PF03002"/>
    </source>
</evidence>
<comment type="subcellular location">
    <subcellularLocation>
        <location evidence="2">Secreted</location>
    </subcellularLocation>
</comment>
<keyword evidence="10" id="KW-1185">Reference proteome</keyword>
<feature type="domain" description="Somatostatin/Cortistatin C-terminal" evidence="9">
    <location>
        <begin position="84"/>
        <end position="101"/>
    </location>
</feature>
<dbReference type="RefSeq" id="XP_055360122.1">
    <property type="nucleotide sequence ID" value="XM_055504147.1"/>
</dbReference>
<gene>
    <name evidence="11" type="primary">sst5</name>
</gene>
<evidence type="ECO:0000256" key="2">
    <source>
        <dbReference type="ARBA" id="ARBA00004613"/>
    </source>
</evidence>
<comment type="similarity">
    <text evidence="3">Belongs to the somatostatin family.</text>
</comment>
<dbReference type="GeneID" id="129603354"/>
<keyword evidence="8" id="KW-0732">Signal</keyword>
<evidence type="ECO:0000256" key="5">
    <source>
        <dbReference type="ARBA" id="ARBA00022685"/>
    </source>
</evidence>
<proteinExistence type="inferred from homology"/>
<dbReference type="GO" id="GO:0030334">
    <property type="term" value="P:regulation of cell migration"/>
    <property type="evidence" value="ECO:0007669"/>
    <property type="project" value="TreeGrafter"/>
</dbReference>
<keyword evidence="7" id="KW-1015">Disulfide bond</keyword>
<dbReference type="OrthoDB" id="9948948at2759"/>
<protein>
    <submittedName>
        <fullName evidence="11">Somatostatin-1A</fullName>
    </submittedName>
</protein>
<accession>A0A9W2XEP5</accession>
<organism evidence="10 11">
    <name type="scientific">Betta splendens</name>
    <name type="common">Siamese fighting fish</name>
    <dbReference type="NCBI Taxonomy" id="158456"/>
    <lineage>
        <taxon>Eukaryota</taxon>
        <taxon>Metazoa</taxon>
        <taxon>Chordata</taxon>
        <taxon>Craniata</taxon>
        <taxon>Vertebrata</taxon>
        <taxon>Euteleostomi</taxon>
        <taxon>Actinopterygii</taxon>
        <taxon>Neopterygii</taxon>
        <taxon>Teleostei</taxon>
        <taxon>Neoteleostei</taxon>
        <taxon>Acanthomorphata</taxon>
        <taxon>Anabantaria</taxon>
        <taxon>Anabantiformes</taxon>
        <taxon>Anabantoidei</taxon>
        <taxon>Osphronemidae</taxon>
        <taxon>Betta</taxon>
    </lineage>
</organism>
<comment type="function">
    <text evidence="1">Somatostatin inhibits the release of somatotropin.</text>
</comment>
<sequence>MLPSQVRLLLPLFCWALLGQVSSAPHTDLWPQALGADEARNKDLANLLLDSFVSELVAARGDRTLPELEEKEEVMRRHLSFSQRERKAGCRNFFWKTFTAC</sequence>
<evidence type="ECO:0000256" key="1">
    <source>
        <dbReference type="ARBA" id="ARBA00003524"/>
    </source>
</evidence>
<evidence type="ECO:0000256" key="8">
    <source>
        <dbReference type="SAM" id="SignalP"/>
    </source>
</evidence>
<keyword evidence="5" id="KW-0165">Cleavage on pair of basic residues</keyword>
<dbReference type="KEGG" id="bspl:129603354"/>
<dbReference type="GO" id="GO:0005615">
    <property type="term" value="C:extracellular space"/>
    <property type="evidence" value="ECO:0007669"/>
    <property type="project" value="TreeGrafter"/>
</dbReference>
<keyword evidence="6" id="KW-0372">Hormone</keyword>
<dbReference type="InterPro" id="IPR018142">
    <property type="entry name" value="Somatostatin/Cortistatin_C"/>
</dbReference>
<dbReference type="Proteomes" id="UP000515150">
    <property type="component" value="Chromosome 2"/>
</dbReference>
<evidence type="ECO:0000313" key="11">
    <source>
        <dbReference type="RefSeq" id="XP_055360122.1"/>
    </source>
</evidence>
<dbReference type="InterPro" id="IPR004250">
    <property type="entry name" value="Somatostatin"/>
</dbReference>
<feature type="chain" id="PRO_5040961888" evidence="8">
    <location>
        <begin position="24"/>
        <end position="101"/>
    </location>
</feature>
<keyword evidence="4" id="KW-0964">Secreted</keyword>
<dbReference type="GO" id="GO:0005179">
    <property type="term" value="F:hormone activity"/>
    <property type="evidence" value="ECO:0007669"/>
    <property type="project" value="UniProtKB-KW"/>
</dbReference>
<evidence type="ECO:0000256" key="6">
    <source>
        <dbReference type="ARBA" id="ARBA00022702"/>
    </source>
</evidence>
<dbReference type="Pfam" id="PF03002">
    <property type="entry name" value="Somatostatin"/>
    <property type="match status" value="1"/>
</dbReference>
<dbReference type="CTD" id="793347"/>
<evidence type="ECO:0000256" key="3">
    <source>
        <dbReference type="ARBA" id="ARBA00008327"/>
    </source>
</evidence>